<gene>
    <name evidence="2" type="ORF">DPV69_14715</name>
</gene>
<dbReference type="Pfam" id="PF01739">
    <property type="entry name" value="CheR"/>
    <property type="match status" value="1"/>
</dbReference>
<proteinExistence type="predicted"/>
<dbReference type="InterPro" id="IPR022642">
    <property type="entry name" value="CheR_C"/>
</dbReference>
<sequence>MTKDAITDEQLEDIIFVTRNIYGFDFDGYSRASLKRRINRIMVLKRLDFFDLRSTLTNNKDFFHDFLNEITVNVTEMFRDPKFFKSVKEHVIPYLSSYQHIKVWNAGCSTGEELYSFAILFEEQGLYNRSFFYGTDINHKVLETAKEGIYDLQKMKQYSENYLALGGGKSLANYYVAQYDAASISRQLKKNVLFSMHNLVSDGPFNEFQVISCRNVLIYFNPELQRSVINLFYESLANFGFLCLGGKETIRDPQLAKKFKAVDKKNNIYQKIN</sequence>
<dbReference type="Proteomes" id="UP000284120">
    <property type="component" value="Unassembled WGS sequence"/>
</dbReference>
<dbReference type="SMART" id="SM00138">
    <property type="entry name" value="MeTrc"/>
    <property type="match status" value="1"/>
</dbReference>
<comment type="caution">
    <text evidence="2">The sequence shown here is derived from an EMBL/GenBank/DDBJ whole genome shotgun (WGS) entry which is preliminary data.</text>
</comment>
<keyword evidence="2" id="KW-0808">Transferase</keyword>
<feature type="domain" description="CheR-type methyltransferase" evidence="1">
    <location>
        <begin position="1"/>
        <end position="250"/>
    </location>
</feature>
<dbReference type="OrthoDB" id="9816309at2"/>
<dbReference type="GO" id="GO:0008757">
    <property type="term" value="F:S-adenosylmethionine-dependent methyltransferase activity"/>
    <property type="evidence" value="ECO:0007669"/>
    <property type="project" value="InterPro"/>
</dbReference>
<dbReference type="InterPro" id="IPR000780">
    <property type="entry name" value="CheR_MeTrfase"/>
</dbReference>
<dbReference type="Gene3D" id="3.40.50.150">
    <property type="entry name" value="Vaccinia Virus protein VP39"/>
    <property type="match status" value="1"/>
</dbReference>
<keyword evidence="2" id="KW-0489">Methyltransferase</keyword>
<dbReference type="SUPFAM" id="SSF53335">
    <property type="entry name" value="S-adenosyl-L-methionine-dependent methyltransferases"/>
    <property type="match status" value="1"/>
</dbReference>
<evidence type="ECO:0000313" key="2">
    <source>
        <dbReference type="EMBL" id="RWU06535.1"/>
    </source>
</evidence>
<name>A0A3S4RQ21_9SPHI</name>
<protein>
    <submittedName>
        <fullName evidence="2">Protein-glutamate O-methyltransferase CheR</fullName>
    </submittedName>
</protein>
<dbReference type="GO" id="GO:0032259">
    <property type="term" value="P:methylation"/>
    <property type="evidence" value="ECO:0007669"/>
    <property type="project" value="UniProtKB-KW"/>
</dbReference>
<dbReference type="InterPro" id="IPR029063">
    <property type="entry name" value="SAM-dependent_MTases_sf"/>
</dbReference>
<dbReference type="RefSeq" id="WP_113648144.1">
    <property type="nucleotide sequence ID" value="NZ_QMHN01000004.1"/>
</dbReference>
<keyword evidence="3" id="KW-1185">Reference proteome</keyword>
<dbReference type="SUPFAM" id="SSF47757">
    <property type="entry name" value="Chemotaxis receptor methyltransferase CheR, N-terminal domain"/>
    <property type="match status" value="1"/>
</dbReference>
<evidence type="ECO:0000313" key="3">
    <source>
        <dbReference type="Proteomes" id="UP000284120"/>
    </source>
</evidence>
<reference evidence="2 3" key="1">
    <citation type="submission" date="2018-06" db="EMBL/GenBank/DDBJ databases">
        <title>Pedobacter endophyticus sp. nov., an endophytic bacterium isolated from a leaf of Triticum aestivum.</title>
        <authorList>
            <person name="Zhang L."/>
        </authorList>
    </citation>
    <scope>NUCLEOTIDE SEQUENCE [LARGE SCALE GENOMIC DNA]</scope>
    <source>
        <strain evidence="2 3">CM134L-2</strain>
    </source>
</reference>
<dbReference type="PRINTS" id="PR00996">
    <property type="entry name" value="CHERMTFRASE"/>
</dbReference>
<dbReference type="PANTHER" id="PTHR24422:SF8">
    <property type="entry name" value="CHEMOTAXIS PROTEIN"/>
    <property type="match status" value="1"/>
</dbReference>
<organism evidence="2 3">
    <name type="scientific">Pedobacter chitinilyticus</name>
    <dbReference type="NCBI Taxonomy" id="2233776"/>
    <lineage>
        <taxon>Bacteria</taxon>
        <taxon>Pseudomonadati</taxon>
        <taxon>Bacteroidota</taxon>
        <taxon>Sphingobacteriia</taxon>
        <taxon>Sphingobacteriales</taxon>
        <taxon>Sphingobacteriaceae</taxon>
        <taxon>Pedobacter</taxon>
    </lineage>
</organism>
<dbReference type="InterPro" id="IPR050903">
    <property type="entry name" value="Bact_Chemotaxis_MeTrfase"/>
</dbReference>
<evidence type="ECO:0000259" key="1">
    <source>
        <dbReference type="PROSITE" id="PS50123"/>
    </source>
</evidence>
<dbReference type="AlphaFoldDB" id="A0A3S4RQ21"/>
<dbReference type="EMBL" id="SAYW01000004">
    <property type="protein sequence ID" value="RWU06535.1"/>
    <property type="molecule type" value="Genomic_DNA"/>
</dbReference>
<dbReference type="PANTHER" id="PTHR24422">
    <property type="entry name" value="CHEMOTAXIS PROTEIN METHYLTRANSFERASE"/>
    <property type="match status" value="1"/>
</dbReference>
<dbReference type="PROSITE" id="PS50123">
    <property type="entry name" value="CHER"/>
    <property type="match status" value="1"/>
</dbReference>
<accession>A0A3S4RQ21</accession>